<feature type="transmembrane region" description="Helical" evidence="1">
    <location>
        <begin position="28"/>
        <end position="46"/>
    </location>
</feature>
<comment type="caution">
    <text evidence="2">The sequence shown here is derived from an EMBL/GenBank/DDBJ whole genome shotgun (WGS) entry which is preliminary data.</text>
</comment>
<keyword evidence="1" id="KW-0812">Transmembrane</keyword>
<reference evidence="2 3" key="1">
    <citation type="submission" date="2016-03" db="EMBL/GenBank/DDBJ databases">
        <title>EvidentialGene: Evidence-directed Construction of Genes on Genomes.</title>
        <authorList>
            <person name="Gilbert D.G."/>
            <person name="Choi J.-H."/>
            <person name="Mockaitis K."/>
            <person name="Colbourne J."/>
            <person name="Pfrender M."/>
        </authorList>
    </citation>
    <scope>NUCLEOTIDE SEQUENCE [LARGE SCALE GENOMIC DNA]</scope>
    <source>
        <strain evidence="2 3">Xinb3</strain>
        <tissue evidence="2">Complete organism</tissue>
    </source>
</reference>
<protein>
    <submittedName>
        <fullName evidence="2">Uncharacterized protein</fullName>
    </submittedName>
</protein>
<organism evidence="2 3">
    <name type="scientific">Daphnia magna</name>
    <dbReference type="NCBI Taxonomy" id="35525"/>
    <lineage>
        <taxon>Eukaryota</taxon>
        <taxon>Metazoa</taxon>
        <taxon>Ecdysozoa</taxon>
        <taxon>Arthropoda</taxon>
        <taxon>Crustacea</taxon>
        <taxon>Branchiopoda</taxon>
        <taxon>Diplostraca</taxon>
        <taxon>Cladocera</taxon>
        <taxon>Anomopoda</taxon>
        <taxon>Daphniidae</taxon>
        <taxon>Daphnia</taxon>
    </lineage>
</organism>
<proteinExistence type="predicted"/>
<dbReference type="AlphaFoldDB" id="A0A164QGK5"/>
<keyword evidence="1" id="KW-0472">Membrane</keyword>
<name>A0A164QGK5_9CRUS</name>
<evidence type="ECO:0000313" key="2">
    <source>
        <dbReference type="EMBL" id="KZS07735.1"/>
    </source>
</evidence>
<keyword evidence="1" id="KW-1133">Transmembrane helix</keyword>
<gene>
    <name evidence="2" type="ORF">APZ42_028486</name>
</gene>
<evidence type="ECO:0000256" key="1">
    <source>
        <dbReference type="SAM" id="Phobius"/>
    </source>
</evidence>
<dbReference type="Proteomes" id="UP000076858">
    <property type="component" value="Unassembled WGS sequence"/>
</dbReference>
<accession>A0A164QGK5</accession>
<evidence type="ECO:0000313" key="3">
    <source>
        <dbReference type="Proteomes" id="UP000076858"/>
    </source>
</evidence>
<sequence>MGTDTWVRSFPLAARQTGKKGRKKKTTVHNILFHIYLVLLCGMFHFSQRAH</sequence>
<dbReference type="EMBL" id="LRGB01002423">
    <property type="protein sequence ID" value="KZS07735.1"/>
    <property type="molecule type" value="Genomic_DNA"/>
</dbReference>
<keyword evidence="3" id="KW-1185">Reference proteome</keyword>